<comment type="similarity">
    <text evidence="1">Belongs to the bacterial sugar transferase family.</text>
</comment>
<dbReference type="PANTHER" id="PTHR30576:SF8">
    <property type="entry name" value="UNDECAPRENYL-PHOSPHATE GALACTOSE PHOSPHOTRANSFERASE"/>
    <property type="match status" value="1"/>
</dbReference>
<dbReference type="RefSeq" id="WP_277620225.1">
    <property type="nucleotide sequence ID" value="NZ_AODE01000047.1"/>
</dbReference>
<accession>W7BHG0</accession>
<dbReference type="AlphaFoldDB" id="W7BHG0"/>
<dbReference type="PATRIC" id="fig|1265820.5.peg.3564"/>
<evidence type="ECO:0000313" key="4">
    <source>
        <dbReference type="EMBL" id="EUJ25292.1"/>
    </source>
</evidence>
<keyword evidence="5" id="KW-1185">Reference proteome</keyword>
<protein>
    <submittedName>
        <fullName evidence="4">Sugar transferase</fullName>
    </submittedName>
</protein>
<evidence type="ECO:0000259" key="3">
    <source>
        <dbReference type="Pfam" id="PF02397"/>
    </source>
</evidence>
<dbReference type="EMBL" id="AODE01000047">
    <property type="protein sequence ID" value="EUJ25292.1"/>
    <property type="molecule type" value="Genomic_DNA"/>
</dbReference>
<dbReference type="GO" id="GO:0016780">
    <property type="term" value="F:phosphotransferase activity, for other substituted phosphate groups"/>
    <property type="evidence" value="ECO:0007669"/>
    <property type="project" value="TreeGrafter"/>
</dbReference>
<proteinExistence type="inferred from homology"/>
<organism evidence="4 5">
    <name type="scientific">Listeria cornellensis FSL F6-0969</name>
    <dbReference type="NCBI Taxonomy" id="1265820"/>
    <lineage>
        <taxon>Bacteria</taxon>
        <taxon>Bacillati</taxon>
        <taxon>Bacillota</taxon>
        <taxon>Bacilli</taxon>
        <taxon>Bacillales</taxon>
        <taxon>Listeriaceae</taxon>
        <taxon>Listeria</taxon>
    </lineage>
</organism>
<evidence type="ECO:0000313" key="5">
    <source>
        <dbReference type="Proteomes" id="UP000019254"/>
    </source>
</evidence>
<keyword evidence="2" id="KW-0812">Transmembrane</keyword>
<dbReference type="Proteomes" id="UP000019254">
    <property type="component" value="Unassembled WGS sequence"/>
</dbReference>
<feature type="transmembrane region" description="Helical" evidence="2">
    <location>
        <begin position="7"/>
        <end position="31"/>
    </location>
</feature>
<feature type="domain" description="Bacterial sugar transferase" evidence="3">
    <location>
        <begin position="2"/>
        <end position="176"/>
    </location>
</feature>
<keyword evidence="2" id="KW-0472">Membrane</keyword>
<sequence length="198" mass="23067">MKKYVDILIAIILMMICSPLFVVISLGIIFINGGPIIFKQIRVGKDEKLFTIYKFCTMNQKLDKNGELLPDGERLKWFGRLLRNLSLDELPQLWNIVKGNMAFIGPRPLRDSYLELYSEEQRKRHDVKPGITGWAQVNGRNAISWEEKFRLDIYYTQHKNWRLDLKILWLTVQKVLLIKGISEAGQATVQKFQGTKLN</sequence>
<dbReference type="PANTHER" id="PTHR30576">
    <property type="entry name" value="COLANIC BIOSYNTHESIS UDP-GLUCOSE LIPID CARRIER TRANSFERASE"/>
    <property type="match status" value="1"/>
</dbReference>
<dbReference type="Pfam" id="PF02397">
    <property type="entry name" value="Bac_transf"/>
    <property type="match status" value="1"/>
</dbReference>
<name>W7BHG0_9LIST</name>
<evidence type="ECO:0000256" key="2">
    <source>
        <dbReference type="SAM" id="Phobius"/>
    </source>
</evidence>
<evidence type="ECO:0000256" key="1">
    <source>
        <dbReference type="ARBA" id="ARBA00006464"/>
    </source>
</evidence>
<dbReference type="STRING" id="1265820.PCORN_18094"/>
<gene>
    <name evidence="4" type="ORF">PCORN_18094</name>
</gene>
<comment type="caution">
    <text evidence="4">The sequence shown here is derived from an EMBL/GenBank/DDBJ whole genome shotgun (WGS) entry which is preliminary data.</text>
</comment>
<keyword evidence="2" id="KW-1133">Transmembrane helix</keyword>
<dbReference type="InterPro" id="IPR003362">
    <property type="entry name" value="Bact_transf"/>
</dbReference>
<keyword evidence="4" id="KW-0808">Transferase</keyword>
<reference evidence="4 5" key="1">
    <citation type="journal article" date="2014" name="Int. J. Syst. Evol. Microbiol.">
        <title>Listeria floridensis sp. nov., Listeria aquatica sp. nov., Listeria cornellensis sp. nov., Listeria riparia sp. nov. and Listeria grandensis sp. nov., from agricultural and natural environments.</title>
        <authorList>
            <person name="den Bakker H.C."/>
            <person name="Warchocki S."/>
            <person name="Wright E.M."/>
            <person name="Allred A.F."/>
            <person name="Ahlstrom C."/>
            <person name="Manuel C.S."/>
            <person name="Stasiewicz M.J."/>
            <person name="Burrell A."/>
            <person name="Roof S."/>
            <person name="Strawn L."/>
            <person name="Fortes E.D."/>
            <person name="Nightingale K.K."/>
            <person name="Kephart D."/>
            <person name="Wiedmann M."/>
        </authorList>
    </citation>
    <scope>NUCLEOTIDE SEQUENCE [LARGE SCALE GENOMIC DNA]</scope>
    <source>
        <strain evidence="5">FSL F6-969</strain>
    </source>
</reference>